<gene>
    <name evidence="2" type="ORF">A2V91_04540</name>
</gene>
<dbReference type="Proteomes" id="UP000179334">
    <property type="component" value="Unassembled WGS sequence"/>
</dbReference>
<evidence type="ECO:0000313" key="3">
    <source>
        <dbReference type="Proteomes" id="UP000179334"/>
    </source>
</evidence>
<name>A0A1F6T7G3_9PROT</name>
<protein>
    <submittedName>
        <fullName evidence="2">Uncharacterized protein</fullName>
    </submittedName>
</protein>
<keyword evidence="1" id="KW-1133">Transmembrane helix</keyword>
<evidence type="ECO:0000256" key="1">
    <source>
        <dbReference type="SAM" id="Phobius"/>
    </source>
</evidence>
<dbReference type="AlphaFoldDB" id="A0A1F6T7G3"/>
<sequence length="105" mass="11650">MPTESVGGGSLLAGVRNLRRREQARLYAEFQQIPGLFGLLMKPRNGAPWSKDDRAALRGQLRGLSHLGLYAAFIAVPGSSLALPLLAWWLDRRTRPRSSREITPN</sequence>
<keyword evidence="1" id="KW-0812">Transmembrane</keyword>
<organism evidence="2 3">
    <name type="scientific">Candidatus Muproteobacteria bacterium RBG_16_64_10</name>
    <dbReference type="NCBI Taxonomy" id="1817757"/>
    <lineage>
        <taxon>Bacteria</taxon>
        <taxon>Pseudomonadati</taxon>
        <taxon>Pseudomonadota</taxon>
        <taxon>Candidatus Muproteobacteria</taxon>
    </lineage>
</organism>
<accession>A0A1F6T7G3</accession>
<keyword evidence="1" id="KW-0472">Membrane</keyword>
<reference evidence="2 3" key="1">
    <citation type="journal article" date="2016" name="Nat. Commun.">
        <title>Thousands of microbial genomes shed light on interconnected biogeochemical processes in an aquifer system.</title>
        <authorList>
            <person name="Anantharaman K."/>
            <person name="Brown C.T."/>
            <person name="Hug L.A."/>
            <person name="Sharon I."/>
            <person name="Castelle C.J."/>
            <person name="Probst A.J."/>
            <person name="Thomas B.C."/>
            <person name="Singh A."/>
            <person name="Wilkins M.J."/>
            <person name="Karaoz U."/>
            <person name="Brodie E.L."/>
            <person name="Williams K.H."/>
            <person name="Hubbard S.S."/>
            <person name="Banfield J.F."/>
        </authorList>
    </citation>
    <scope>NUCLEOTIDE SEQUENCE [LARGE SCALE GENOMIC DNA]</scope>
</reference>
<dbReference type="EMBL" id="MFSR01000007">
    <property type="protein sequence ID" value="OGI41026.1"/>
    <property type="molecule type" value="Genomic_DNA"/>
</dbReference>
<proteinExistence type="predicted"/>
<comment type="caution">
    <text evidence="2">The sequence shown here is derived from an EMBL/GenBank/DDBJ whole genome shotgun (WGS) entry which is preliminary data.</text>
</comment>
<evidence type="ECO:0000313" key="2">
    <source>
        <dbReference type="EMBL" id="OGI41026.1"/>
    </source>
</evidence>
<feature type="transmembrane region" description="Helical" evidence="1">
    <location>
        <begin position="67"/>
        <end position="90"/>
    </location>
</feature>